<dbReference type="PROSITE" id="PS00070">
    <property type="entry name" value="ALDEHYDE_DEHYDR_CYS"/>
    <property type="match status" value="1"/>
</dbReference>
<dbReference type="InterPro" id="IPR016162">
    <property type="entry name" value="Ald_DH_N"/>
</dbReference>
<dbReference type="GO" id="GO:0006081">
    <property type="term" value="P:aldehyde metabolic process"/>
    <property type="evidence" value="ECO:0007669"/>
    <property type="project" value="InterPro"/>
</dbReference>
<dbReference type="Pfam" id="PF00171">
    <property type="entry name" value="Aldedh"/>
    <property type="match status" value="1"/>
</dbReference>
<evidence type="ECO:0000313" key="9">
    <source>
        <dbReference type="Proteomes" id="UP000501830"/>
    </source>
</evidence>
<dbReference type="RefSeq" id="WP_166062607.1">
    <property type="nucleotide sequence ID" value="NZ_CP049889.1"/>
</dbReference>
<dbReference type="PANTHER" id="PTHR43570:SF16">
    <property type="entry name" value="ALDEHYDE DEHYDROGENASE TYPE III, ISOFORM Q"/>
    <property type="match status" value="1"/>
</dbReference>
<dbReference type="Proteomes" id="UP000501830">
    <property type="component" value="Chromosome"/>
</dbReference>
<dbReference type="PANTHER" id="PTHR43570">
    <property type="entry name" value="ALDEHYDE DEHYDROGENASE"/>
    <property type="match status" value="1"/>
</dbReference>
<dbReference type="GeneID" id="94552718"/>
<accession>A0A6G7WH43</accession>
<dbReference type="KEGG" id="jpo:G7058_05455"/>
<dbReference type="PIRSF" id="PIRSF036492">
    <property type="entry name" value="ALDH"/>
    <property type="match status" value="1"/>
</dbReference>
<evidence type="ECO:0000256" key="4">
    <source>
        <dbReference type="PIRSR" id="PIRSR036492-1"/>
    </source>
</evidence>
<dbReference type="EMBL" id="CP049889">
    <property type="protein sequence ID" value="QIK51551.1"/>
    <property type="molecule type" value="Genomic_DNA"/>
</dbReference>
<keyword evidence="2 3" id="KW-0560">Oxidoreductase</keyword>
<dbReference type="InterPro" id="IPR016161">
    <property type="entry name" value="Ald_DH/histidinol_DH"/>
</dbReference>
<dbReference type="SUPFAM" id="SSF53720">
    <property type="entry name" value="ALDH-like"/>
    <property type="match status" value="1"/>
</dbReference>
<dbReference type="Gene3D" id="3.40.605.10">
    <property type="entry name" value="Aldehyde Dehydrogenase, Chain A, domain 1"/>
    <property type="match status" value="1"/>
</dbReference>
<dbReference type="InterPro" id="IPR016160">
    <property type="entry name" value="Ald_DH_CS_CYS"/>
</dbReference>
<comment type="similarity">
    <text evidence="1 3 6">Belongs to the aldehyde dehydrogenase family.</text>
</comment>
<dbReference type="AlphaFoldDB" id="A0A6G7WH43"/>
<evidence type="ECO:0000313" key="8">
    <source>
        <dbReference type="EMBL" id="QIK51551.1"/>
    </source>
</evidence>
<evidence type="ECO:0000256" key="6">
    <source>
        <dbReference type="RuleBase" id="RU003345"/>
    </source>
</evidence>
<dbReference type="InterPro" id="IPR012394">
    <property type="entry name" value="Aldehyde_DH_NAD(P)"/>
</dbReference>
<dbReference type="Gene3D" id="3.40.309.10">
    <property type="entry name" value="Aldehyde Dehydrogenase, Chain A, domain 2"/>
    <property type="match status" value="1"/>
</dbReference>
<reference evidence="8 9" key="1">
    <citation type="journal article" date="2017" name="Int. J. Syst. Evol. Microbiol.">
        <title>Jeotgalibaca porci sp. nov. and Jeotgalibaca arthritidis sp. nov., isolated from pigs, and emended description of the genus Jeotgalibaca.</title>
        <authorList>
            <person name="Zamora L."/>
            <person name="Perez-Sancho M."/>
            <person name="Dominguez L."/>
            <person name="Fernandez-Garayzabal J.F."/>
            <person name="Vela A.I."/>
        </authorList>
    </citation>
    <scope>NUCLEOTIDE SEQUENCE [LARGE SCALE GENOMIC DNA]</scope>
    <source>
        <strain evidence="8 9">CCUG 69148</strain>
    </source>
</reference>
<feature type="active site" evidence="4 5">
    <location>
        <position position="208"/>
    </location>
</feature>
<feature type="domain" description="Aldehyde dehydrogenase" evidence="7">
    <location>
        <begin position="21"/>
        <end position="424"/>
    </location>
</feature>
<dbReference type="GO" id="GO:0005737">
    <property type="term" value="C:cytoplasm"/>
    <property type="evidence" value="ECO:0007669"/>
    <property type="project" value="TreeGrafter"/>
</dbReference>
<evidence type="ECO:0000256" key="1">
    <source>
        <dbReference type="ARBA" id="ARBA00009986"/>
    </source>
</evidence>
<dbReference type="InterPro" id="IPR029510">
    <property type="entry name" value="Ald_DH_CS_GLU"/>
</dbReference>
<gene>
    <name evidence="8" type="ORF">G7058_05455</name>
</gene>
<dbReference type="CDD" id="cd07087">
    <property type="entry name" value="ALDH_F3-13-14_CALDH-like"/>
    <property type="match status" value="1"/>
</dbReference>
<dbReference type="PROSITE" id="PS00687">
    <property type="entry name" value="ALDEHYDE_DEHYDR_GLU"/>
    <property type="match status" value="1"/>
</dbReference>
<evidence type="ECO:0000256" key="5">
    <source>
        <dbReference type="PROSITE-ProRule" id="PRU10007"/>
    </source>
</evidence>
<evidence type="ECO:0000256" key="2">
    <source>
        <dbReference type="ARBA" id="ARBA00023002"/>
    </source>
</evidence>
<dbReference type="FunFam" id="3.40.605.10:FF:000004">
    <property type="entry name" value="Aldehyde dehydrogenase"/>
    <property type="match status" value="1"/>
</dbReference>
<organism evidence="8 9">
    <name type="scientific">Jeotgalibaca porci</name>
    <dbReference type="NCBI Taxonomy" id="1868793"/>
    <lineage>
        <taxon>Bacteria</taxon>
        <taxon>Bacillati</taxon>
        <taxon>Bacillota</taxon>
        <taxon>Bacilli</taxon>
        <taxon>Lactobacillales</taxon>
        <taxon>Carnobacteriaceae</taxon>
        <taxon>Jeotgalibaca</taxon>
    </lineage>
</organism>
<evidence type="ECO:0000256" key="3">
    <source>
        <dbReference type="PIRNR" id="PIRNR036492"/>
    </source>
</evidence>
<dbReference type="InterPro" id="IPR015590">
    <property type="entry name" value="Aldehyde_DH_dom"/>
</dbReference>
<sequence>MIEEVQLLQRERSRHIGAEGLEHRLYALSQIKRLLTEHEEEWLAALKADLHKHPVEAYASEISVLLNEIAHIEKMLPSWLKPLSKERRLLSGRDKVVTVRKPYGSVLVIAPWNYPLQLALMPAIGALAGGNGVVLKPSESAPATSQLLQQLVPAYFPKKVFHVVTGDRDVGEKLTSLQWDFIFFTGSPETGQKVYEAAARHLTPVLLELGGKNPCIIEQSGLSKTAIKKIIWGKFLNAGQSCIAPDTVYVPREQLETVLEMMKEQISAFYGENPLLSESYGRIVHKDHYDKIMTFMADGRVYYGGDASADDGYIGPTLLVDVIPGSPICTEEIFGPVLPVVPYDSVADVIQTLQTSPVPLCTYIFSNNLETQSKIADEVQSGAVSINEVMLHAVNPFLAFGGNGKSGLGKYHGEASFEAFTHPRPVYSKQTPFLLSKQFPPYSKAVLLALRKLRRKIF</sequence>
<feature type="active site" evidence="4">
    <location>
        <position position="242"/>
    </location>
</feature>
<keyword evidence="9" id="KW-1185">Reference proteome</keyword>
<evidence type="ECO:0000259" key="7">
    <source>
        <dbReference type="Pfam" id="PF00171"/>
    </source>
</evidence>
<name>A0A6G7WH43_9LACT</name>
<proteinExistence type="inferred from homology"/>
<dbReference type="InterPro" id="IPR016163">
    <property type="entry name" value="Ald_DH_C"/>
</dbReference>
<dbReference type="GO" id="GO:0004029">
    <property type="term" value="F:aldehyde dehydrogenase (NAD+) activity"/>
    <property type="evidence" value="ECO:0007669"/>
    <property type="project" value="TreeGrafter"/>
</dbReference>
<protein>
    <recommendedName>
        <fullName evidence="3">Aldehyde dehydrogenase</fullName>
    </recommendedName>
</protein>